<dbReference type="Proteomes" id="UP000774283">
    <property type="component" value="Unassembled WGS sequence"/>
</dbReference>
<comment type="caution">
    <text evidence="1">The sequence shown here is derived from an EMBL/GenBank/DDBJ whole genome shotgun (WGS) entry which is preliminary data.</text>
</comment>
<proteinExistence type="predicted"/>
<dbReference type="RefSeq" id="WP_168448350.1">
    <property type="nucleotide sequence ID" value="NZ_JAAXOW010000007.1"/>
</dbReference>
<name>A0A9X5FHE0_9MICO</name>
<dbReference type="EMBL" id="JAAXOW010000007">
    <property type="protein sequence ID" value="NKX94276.1"/>
    <property type="molecule type" value="Genomic_DNA"/>
</dbReference>
<dbReference type="AlphaFoldDB" id="A0A9X5FHE0"/>
<protein>
    <submittedName>
        <fullName evidence="1">Uncharacterized protein</fullName>
    </submittedName>
</protein>
<evidence type="ECO:0000313" key="2">
    <source>
        <dbReference type="Proteomes" id="UP000774283"/>
    </source>
</evidence>
<evidence type="ECO:0000313" key="1">
    <source>
        <dbReference type="EMBL" id="NKX94276.1"/>
    </source>
</evidence>
<accession>A0A9X5FHE0</accession>
<sequence>MPAPDVTSVRAERRTARELARTQATASEQAHTIALQAEQIDALSQELDAARAIAQGVHEDARWLATQVALTYRVKGWTGYTGQVRDVVERYVRTGH</sequence>
<reference evidence="1 2" key="1">
    <citation type="submission" date="2020-04" db="EMBL/GenBank/DDBJ databases">
        <title>MicrobeNet Type strains.</title>
        <authorList>
            <person name="Nicholson A.C."/>
        </authorList>
    </citation>
    <scope>NUCLEOTIDE SEQUENCE [LARGE SCALE GENOMIC DNA]</scope>
    <source>
        <strain evidence="1 2">ATCC BAA-789</strain>
    </source>
</reference>
<organism evidence="1 2">
    <name type="scientific">Sanguibacter hominis ATCC BAA-789</name>
    <dbReference type="NCBI Taxonomy" id="1312740"/>
    <lineage>
        <taxon>Bacteria</taxon>
        <taxon>Bacillati</taxon>
        <taxon>Actinomycetota</taxon>
        <taxon>Actinomycetes</taxon>
        <taxon>Micrococcales</taxon>
        <taxon>Sanguibacteraceae</taxon>
        <taxon>Sanguibacter</taxon>
    </lineage>
</organism>
<gene>
    <name evidence="1" type="ORF">HF995_13525</name>
</gene>
<keyword evidence="2" id="KW-1185">Reference proteome</keyword>